<evidence type="ECO:0000313" key="2">
    <source>
        <dbReference type="EMBL" id="GFD10701.1"/>
    </source>
</evidence>
<accession>A0A699TMN2</accession>
<feature type="compositionally biased region" description="Basic and acidic residues" evidence="1">
    <location>
        <begin position="1"/>
        <end position="19"/>
    </location>
</feature>
<gene>
    <name evidence="2" type="ORF">Tci_882670</name>
</gene>
<feature type="compositionally biased region" description="Basic and acidic residues" evidence="1">
    <location>
        <begin position="55"/>
        <end position="66"/>
    </location>
</feature>
<dbReference type="EMBL" id="BKCJ011254060">
    <property type="protein sequence ID" value="GFD10701.1"/>
    <property type="molecule type" value="Genomic_DNA"/>
</dbReference>
<sequence length="66" mass="7045">MSTDVARGHGSDSGGDDRPPSYQVPTGCGGCLGNRGHPKDQFGWQESGQAAYPPRDLEPRVKGHHE</sequence>
<comment type="caution">
    <text evidence="2">The sequence shown here is derived from an EMBL/GenBank/DDBJ whole genome shotgun (WGS) entry which is preliminary data.</text>
</comment>
<feature type="non-terminal residue" evidence="2">
    <location>
        <position position="1"/>
    </location>
</feature>
<proteinExistence type="predicted"/>
<feature type="region of interest" description="Disordered" evidence="1">
    <location>
        <begin position="1"/>
        <end position="66"/>
    </location>
</feature>
<protein>
    <submittedName>
        <fullName evidence="2">Uncharacterized protein</fullName>
    </submittedName>
</protein>
<organism evidence="2">
    <name type="scientific">Tanacetum cinerariifolium</name>
    <name type="common">Dalmatian daisy</name>
    <name type="synonym">Chrysanthemum cinerariifolium</name>
    <dbReference type="NCBI Taxonomy" id="118510"/>
    <lineage>
        <taxon>Eukaryota</taxon>
        <taxon>Viridiplantae</taxon>
        <taxon>Streptophyta</taxon>
        <taxon>Embryophyta</taxon>
        <taxon>Tracheophyta</taxon>
        <taxon>Spermatophyta</taxon>
        <taxon>Magnoliopsida</taxon>
        <taxon>eudicotyledons</taxon>
        <taxon>Gunneridae</taxon>
        <taxon>Pentapetalae</taxon>
        <taxon>asterids</taxon>
        <taxon>campanulids</taxon>
        <taxon>Asterales</taxon>
        <taxon>Asteraceae</taxon>
        <taxon>Asteroideae</taxon>
        <taxon>Anthemideae</taxon>
        <taxon>Anthemidinae</taxon>
        <taxon>Tanacetum</taxon>
    </lineage>
</organism>
<reference evidence="2" key="1">
    <citation type="journal article" date="2019" name="Sci. Rep.">
        <title>Draft genome of Tanacetum cinerariifolium, the natural source of mosquito coil.</title>
        <authorList>
            <person name="Yamashiro T."/>
            <person name="Shiraishi A."/>
            <person name="Satake H."/>
            <person name="Nakayama K."/>
        </authorList>
    </citation>
    <scope>NUCLEOTIDE SEQUENCE</scope>
</reference>
<dbReference type="AlphaFoldDB" id="A0A699TMN2"/>
<evidence type="ECO:0000256" key="1">
    <source>
        <dbReference type="SAM" id="MobiDB-lite"/>
    </source>
</evidence>
<name>A0A699TMN2_TANCI</name>